<comment type="function">
    <text evidence="1">Probable aspartic protease. May be involved in the regulation of exocytosis. Acts as a linker between the 19S proteasome and polyubiquitinated proteins via UBA domain interactions with ubiquitin for their subsequent degradation. Required for S-phase checkpoint control.</text>
</comment>
<dbReference type="InterPro" id="IPR033882">
    <property type="entry name" value="DDI1_N"/>
</dbReference>
<dbReference type="InterPro" id="IPR029071">
    <property type="entry name" value="Ubiquitin-like_domsf"/>
</dbReference>
<sequence length="417" mass="45130">MELTFMTEIGQTFVVEIDPNMELENVMALLEAESSIPVQEQSISYNGRELSNAKATIRELGVQGENAMLLLRRKVVSAAGGSIEQDAEMMRLQILGDPALMAQLQDTQPELAAAARSNSARFAELLRQTRDRHVNAEREIERLNADPYDVDAQRKIEEAIRQAAVAENMEHAIEYSPEFFGRVTMLYIPVEVNSHPIKAFVDSGAQQTIMNPETAEACGIMRLLDTRFAGVARGVGTAKILGRVHMAQLKLSDVFLPCSITVMEGRDVDLLLGLDMLKAHQACIDLEKGVLRIQGREVKFLSEHELPDKARDLELPEQVDAATLGSGSASSSSGAAPHASRNAPSFPGGGRTLGAAPSGGMASPQRTAPQQQQQQRTTNYPEQSISILMDLGAPRELAISTLDAAGGNVDVAASLLF</sequence>
<dbReference type="SUPFAM" id="SSF50630">
    <property type="entry name" value="Acid proteases"/>
    <property type="match status" value="1"/>
</dbReference>
<dbReference type="OrthoDB" id="1047367at2759"/>
<evidence type="ECO:0000256" key="1">
    <source>
        <dbReference type="ARBA" id="ARBA00003231"/>
    </source>
</evidence>
<name>A0A8H7XXR7_PSICU</name>
<evidence type="ECO:0000313" key="13">
    <source>
        <dbReference type="EMBL" id="KAG5168863.1"/>
    </source>
</evidence>
<dbReference type="AlphaFoldDB" id="A0A8H7XXR7"/>
<reference evidence="13" key="1">
    <citation type="submission" date="2021-02" db="EMBL/GenBank/DDBJ databases">
        <title>Psilocybe cubensis genome.</title>
        <authorList>
            <person name="Mckernan K.J."/>
            <person name="Crawford S."/>
            <person name="Trippe A."/>
            <person name="Kane L.T."/>
            <person name="Mclaughlin S."/>
        </authorList>
    </citation>
    <scope>NUCLEOTIDE SEQUENCE [LARGE SCALE GENOMIC DNA]</scope>
    <source>
        <strain evidence="13">MGC-MH-2018</strain>
    </source>
</reference>
<dbReference type="InterPro" id="IPR000626">
    <property type="entry name" value="Ubiquitin-like_dom"/>
</dbReference>
<feature type="compositionally biased region" description="Low complexity" evidence="10">
    <location>
        <begin position="325"/>
        <end position="336"/>
    </location>
</feature>
<dbReference type="PROSITE" id="PS50030">
    <property type="entry name" value="UBA"/>
    <property type="match status" value="1"/>
</dbReference>
<dbReference type="CDD" id="cd01796">
    <property type="entry name" value="Ubl_Ddi1_like"/>
    <property type="match status" value="1"/>
</dbReference>
<comment type="subunit">
    <text evidence="4">Binds ubiquitin and polyubiquitinated proteins.</text>
</comment>
<dbReference type="SUPFAM" id="SSF46934">
    <property type="entry name" value="UBA-like"/>
    <property type="match status" value="1"/>
</dbReference>
<evidence type="ECO:0000256" key="7">
    <source>
        <dbReference type="ARBA" id="ARBA00022670"/>
    </source>
</evidence>
<comment type="subcellular location">
    <subcellularLocation>
        <location evidence="2">Cytoplasm</location>
    </subcellularLocation>
</comment>
<dbReference type="GO" id="GO:0006508">
    <property type="term" value="P:proteolysis"/>
    <property type="evidence" value="ECO:0007669"/>
    <property type="project" value="UniProtKB-KW"/>
</dbReference>
<dbReference type="GO" id="GO:0004190">
    <property type="term" value="F:aspartic-type endopeptidase activity"/>
    <property type="evidence" value="ECO:0007669"/>
    <property type="project" value="UniProtKB-KW"/>
</dbReference>
<dbReference type="Gene3D" id="1.10.8.10">
    <property type="entry name" value="DNA helicase RuvA subunit, C-terminal domain"/>
    <property type="match status" value="1"/>
</dbReference>
<evidence type="ECO:0000256" key="3">
    <source>
        <dbReference type="ARBA" id="ARBA00009136"/>
    </source>
</evidence>
<feature type="domain" description="Ubiquitin-like" evidence="12">
    <location>
        <begin position="1"/>
        <end position="74"/>
    </location>
</feature>
<dbReference type="CDD" id="cd05479">
    <property type="entry name" value="RP_DDI"/>
    <property type="match status" value="1"/>
</dbReference>
<dbReference type="SUPFAM" id="SSF54236">
    <property type="entry name" value="Ubiquitin-like"/>
    <property type="match status" value="1"/>
</dbReference>
<dbReference type="PANTHER" id="PTHR12917:SF1">
    <property type="entry name" value="AT13091P"/>
    <property type="match status" value="1"/>
</dbReference>
<dbReference type="InterPro" id="IPR021109">
    <property type="entry name" value="Peptidase_aspartic_dom_sf"/>
</dbReference>
<dbReference type="PROSITE" id="PS50053">
    <property type="entry name" value="UBIQUITIN_2"/>
    <property type="match status" value="1"/>
</dbReference>
<proteinExistence type="inferred from homology"/>
<dbReference type="InterPro" id="IPR009060">
    <property type="entry name" value="UBA-like_sf"/>
</dbReference>
<comment type="caution">
    <text evidence="13">The sequence shown here is derived from an EMBL/GenBank/DDBJ whole genome shotgun (WGS) entry which is preliminary data.</text>
</comment>
<dbReference type="GO" id="GO:0005737">
    <property type="term" value="C:cytoplasm"/>
    <property type="evidence" value="ECO:0007669"/>
    <property type="project" value="UniProtKB-SubCell"/>
</dbReference>
<evidence type="ECO:0000256" key="8">
    <source>
        <dbReference type="ARBA" id="ARBA00022750"/>
    </source>
</evidence>
<keyword evidence="9" id="KW-0378">Hydrolase</keyword>
<dbReference type="Gene3D" id="3.10.20.90">
    <property type="entry name" value="Phosphatidylinositol 3-kinase Catalytic Subunit, Chain A, domain 1"/>
    <property type="match status" value="1"/>
</dbReference>
<dbReference type="PANTHER" id="PTHR12917">
    <property type="entry name" value="ASPARTYL PROTEASE DDI-RELATED"/>
    <property type="match status" value="1"/>
</dbReference>
<dbReference type="Pfam" id="PF09668">
    <property type="entry name" value="Asp_protease"/>
    <property type="match status" value="1"/>
</dbReference>
<dbReference type="SMART" id="SM00213">
    <property type="entry name" value="UBQ"/>
    <property type="match status" value="1"/>
</dbReference>
<dbReference type="EMBL" id="JAFIQS010000005">
    <property type="protein sequence ID" value="KAG5168863.1"/>
    <property type="molecule type" value="Genomic_DNA"/>
</dbReference>
<gene>
    <name evidence="13" type="ORF">JR316_005417</name>
</gene>
<dbReference type="InterPro" id="IPR015940">
    <property type="entry name" value="UBA"/>
</dbReference>
<dbReference type="InterPro" id="IPR019103">
    <property type="entry name" value="Peptidase_aspartic_DDI1-type"/>
</dbReference>
<evidence type="ECO:0000259" key="12">
    <source>
        <dbReference type="PROSITE" id="PS50053"/>
    </source>
</evidence>
<evidence type="ECO:0000256" key="5">
    <source>
        <dbReference type="ARBA" id="ARBA00021491"/>
    </source>
</evidence>
<feature type="domain" description="UBA" evidence="11">
    <location>
        <begin position="379"/>
        <end position="417"/>
    </location>
</feature>
<evidence type="ECO:0000256" key="10">
    <source>
        <dbReference type="SAM" id="MobiDB-lite"/>
    </source>
</evidence>
<keyword evidence="7" id="KW-0645">Protease</keyword>
<feature type="compositionally biased region" description="Low complexity" evidence="10">
    <location>
        <begin position="364"/>
        <end position="378"/>
    </location>
</feature>
<evidence type="ECO:0000256" key="6">
    <source>
        <dbReference type="ARBA" id="ARBA00022490"/>
    </source>
</evidence>
<dbReference type="Pfam" id="PF00240">
    <property type="entry name" value="ubiquitin"/>
    <property type="match status" value="1"/>
</dbReference>
<dbReference type="Gene3D" id="2.40.70.10">
    <property type="entry name" value="Acid Proteases"/>
    <property type="match status" value="1"/>
</dbReference>
<evidence type="ECO:0000256" key="9">
    <source>
        <dbReference type="ARBA" id="ARBA00022801"/>
    </source>
</evidence>
<comment type="similarity">
    <text evidence="3">Belongs to the DDI1 family.</text>
</comment>
<accession>A0A8H7XXR7</accession>
<keyword evidence="6" id="KW-0963">Cytoplasm</keyword>
<protein>
    <recommendedName>
        <fullName evidence="5">DNA damage-inducible protein 1</fullName>
    </recommendedName>
</protein>
<feature type="region of interest" description="Disordered" evidence="10">
    <location>
        <begin position="323"/>
        <end position="380"/>
    </location>
</feature>
<evidence type="ECO:0000256" key="2">
    <source>
        <dbReference type="ARBA" id="ARBA00004496"/>
    </source>
</evidence>
<evidence type="ECO:0000256" key="4">
    <source>
        <dbReference type="ARBA" id="ARBA00011128"/>
    </source>
</evidence>
<organism evidence="13">
    <name type="scientific">Psilocybe cubensis</name>
    <name type="common">Psychedelic mushroom</name>
    <name type="synonym">Stropharia cubensis</name>
    <dbReference type="NCBI Taxonomy" id="181762"/>
    <lineage>
        <taxon>Eukaryota</taxon>
        <taxon>Fungi</taxon>
        <taxon>Dikarya</taxon>
        <taxon>Basidiomycota</taxon>
        <taxon>Agaricomycotina</taxon>
        <taxon>Agaricomycetes</taxon>
        <taxon>Agaricomycetidae</taxon>
        <taxon>Agaricales</taxon>
        <taxon>Agaricineae</taxon>
        <taxon>Strophariaceae</taxon>
        <taxon>Psilocybe</taxon>
    </lineage>
</organism>
<keyword evidence="8" id="KW-0064">Aspartyl protease</keyword>
<evidence type="ECO:0000259" key="11">
    <source>
        <dbReference type="PROSITE" id="PS50030"/>
    </source>
</evidence>